<evidence type="ECO:0000313" key="1">
    <source>
        <dbReference type="EMBL" id="NJC26758.1"/>
    </source>
</evidence>
<proteinExistence type="predicted"/>
<comment type="caution">
    <text evidence="1">The sequence shown here is derived from an EMBL/GenBank/DDBJ whole genome shotgun (WGS) entry which is preliminary data.</text>
</comment>
<gene>
    <name evidence="1" type="ORF">GGR27_002268</name>
</gene>
<dbReference type="RefSeq" id="WP_168037522.1">
    <property type="nucleotide sequence ID" value="NZ_JAATJH010000003.1"/>
</dbReference>
<sequence length="344" mass="40643">MKEYHDIIRYAWRAYDHTRAIATVEDISAKVSTNTVYKVVLADGNVIIAKVTLFGSFENFAEDHTIINILANNLPVRYGDFLSRALMKGQNLFFHRYIHDDQDCWVVFYRPIHIEQNPPKRFTLEQVRQLGREMASFHFDCTLVANTLPQSSRDMTTDVNALLRSARRDYPDHFTTIEHHCNLFLQNTFQINIHGFQKIPVFIDWNIGNFSVDSTGRIASRWDYDWFRMSTRVTDFYFLSRVVSDVGDMTVFSYEIDRLMEPRFLEFLRAYHDVFPLTYTEVVFIKEAYRFFLLNYVLRLGRYFFRSDIAEKLADEVIRTHLPTIEEKFDVARILTALDMKIPA</sequence>
<dbReference type="SUPFAM" id="SSF56112">
    <property type="entry name" value="Protein kinase-like (PK-like)"/>
    <property type="match status" value="1"/>
</dbReference>
<evidence type="ECO:0008006" key="3">
    <source>
        <dbReference type="Google" id="ProtNLM"/>
    </source>
</evidence>
<organism evidence="1 2">
    <name type="scientific">Neolewinella antarctica</name>
    <dbReference type="NCBI Taxonomy" id="442734"/>
    <lineage>
        <taxon>Bacteria</taxon>
        <taxon>Pseudomonadati</taxon>
        <taxon>Bacteroidota</taxon>
        <taxon>Saprospiria</taxon>
        <taxon>Saprospirales</taxon>
        <taxon>Lewinellaceae</taxon>
        <taxon>Neolewinella</taxon>
    </lineage>
</organism>
<reference evidence="1 2" key="1">
    <citation type="submission" date="2020-03" db="EMBL/GenBank/DDBJ databases">
        <title>Genomic Encyclopedia of Type Strains, Phase IV (KMG-IV): sequencing the most valuable type-strain genomes for metagenomic binning, comparative biology and taxonomic classification.</title>
        <authorList>
            <person name="Goeker M."/>
        </authorList>
    </citation>
    <scope>NUCLEOTIDE SEQUENCE [LARGE SCALE GENOMIC DNA]</scope>
    <source>
        <strain evidence="1 2">DSM 105096</strain>
    </source>
</reference>
<keyword evidence="2" id="KW-1185">Reference proteome</keyword>
<accession>A0ABX0XCX8</accession>
<dbReference type="InterPro" id="IPR011009">
    <property type="entry name" value="Kinase-like_dom_sf"/>
</dbReference>
<dbReference type="Proteomes" id="UP000770785">
    <property type="component" value="Unassembled WGS sequence"/>
</dbReference>
<name>A0ABX0XCX8_9BACT</name>
<evidence type="ECO:0000313" key="2">
    <source>
        <dbReference type="Proteomes" id="UP000770785"/>
    </source>
</evidence>
<dbReference type="EMBL" id="JAATJH010000003">
    <property type="protein sequence ID" value="NJC26758.1"/>
    <property type="molecule type" value="Genomic_DNA"/>
</dbReference>
<protein>
    <recommendedName>
        <fullName evidence="3">Aminoglycoside phosphotransferase domain-containing protein</fullName>
    </recommendedName>
</protein>